<proteinExistence type="predicted"/>
<accession>E0XV95</accession>
<sequence>MAQLRWAGSRLVGRVAAGGQASRIRTRAGAWFYRATEVTDLHAIGIRTRAGAWFYRCSSVPREDLLEVIGPGVEDAAGDILLPVRQGRGHTATDQPAFCRAVPAPGAGHQCRLHLVGVTVDGGGAFNRIGEALGALHQGDMRLETTGFGIVAGVGDTGLERHAPASICLLAGRDPWQENPAGPGFVPAHPRRALPRAWLRGCRARRRRGPGGPIGAGWQSLHPQA</sequence>
<dbReference type="AlphaFoldDB" id="E0XV95"/>
<organism evidence="1">
    <name type="scientific">uncultured Rhodobacterales bacterium HF4000_03E16</name>
    <dbReference type="NCBI Taxonomy" id="710785"/>
    <lineage>
        <taxon>Bacteria</taxon>
        <taxon>Pseudomonadati</taxon>
        <taxon>Pseudomonadota</taxon>
        <taxon>Alphaproteobacteria</taxon>
        <taxon>Rhodobacterales</taxon>
        <taxon>environmental samples</taxon>
    </lineage>
</organism>
<evidence type="ECO:0000313" key="1">
    <source>
        <dbReference type="EMBL" id="ADI18336.1"/>
    </source>
</evidence>
<reference evidence="1" key="1">
    <citation type="journal article" date="2011" name="Environ. Microbiol.">
        <title>Time-series analyses of Monterey Bay coastal microbial picoplankton using a 'genome proxy' microarray.</title>
        <authorList>
            <person name="Rich V.I."/>
            <person name="Pham V.D."/>
            <person name="Eppley J."/>
            <person name="Shi Y."/>
            <person name="DeLong E.F."/>
        </authorList>
    </citation>
    <scope>NUCLEOTIDE SEQUENCE</scope>
</reference>
<name>E0XV95_9RHOB</name>
<protein>
    <submittedName>
        <fullName evidence="1">Uncharacterized protein</fullName>
    </submittedName>
</protein>
<dbReference type="EMBL" id="GU474886">
    <property type="protein sequence ID" value="ADI18336.1"/>
    <property type="molecule type" value="Genomic_DNA"/>
</dbReference>